<organism evidence="1 2">
    <name type="scientific">Shewanella intestini</name>
    <dbReference type="NCBI Taxonomy" id="2017544"/>
    <lineage>
        <taxon>Bacteria</taxon>
        <taxon>Pseudomonadati</taxon>
        <taxon>Pseudomonadota</taxon>
        <taxon>Gammaproteobacteria</taxon>
        <taxon>Alteromonadales</taxon>
        <taxon>Shewanellaceae</taxon>
        <taxon>Shewanella</taxon>
    </lineage>
</organism>
<sequence>MMNKLNISLSYQQLASLIDHGHLCAADLQCLDKETKQALWQMCLIHCQQRIHCKNVVCQPQTKVSDVV</sequence>
<protein>
    <recommendedName>
        <fullName evidence="3">Transcriptional regulator HTH-type FeoC domain-containing protein</fullName>
    </recommendedName>
</protein>
<accession>A0ABS5I1I4</accession>
<evidence type="ECO:0000313" key="2">
    <source>
        <dbReference type="Proteomes" id="UP000811844"/>
    </source>
</evidence>
<reference evidence="1 2" key="1">
    <citation type="submission" date="2020-02" db="EMBL/GenBank/DDBJ databases">
        <title>Shewanella WXL01 sp. nov., a marine bacterium isolated from green algae in Luhuitou Fringing Reef (Northern South China Sea).</title>
        <authorList>
            <person name="Wang X."/>
        </authorList>
    </citation>
    <scope>NUCLEOTIDE SEQUENCE [LARGE SCALE GENOMIC DNA]</scope>
    <source>
        <strain evidence="1 2">MCCC 1A01895</strain>
    </source>
</reference>
<keyword evidence="2" id="KW-1185">Reference proteome</keyword>
<comment type="caution">
    <text evidence="1">The sequence shown here is derived from an EMBL/GenBank/DDBJ whole genome shotgun (WGS) entry which is preliminary data.</text>
</comment>
<dbReference type="Proteomes" id="UP000811844">
    <property type="component" value="Unassembled WGS sequence"/>
</dbReference>
<evidence type="ECO:0008006" key="3">
    <source>
        <dbReference type="Google" id="ProtNLM"/>
    </source>
</evidence>
<proteinExistence type="predicted"/>
<gene>
    <name evidence="1" type="ORF">G3R48_04585</name>
</gene>
<dbReference type="EMBL" id="JAAIKR010000002">
    <property type="protein sequence ID" value="MBR9727270.1"/>
    <property type="molecule type" value="Genomic_DNA"/>
</dbReference>
<evidence type="ECO:0000313" key="1">
    <source>
        <dbReference type="EMBL" id="MBR9727270.1"/>
    </source>
</evidence>
<name>A0ABS5I1I4_9GAMM</name>